<dbReference type="PANTHER" id="PTHR45913:SF10">
    <property type="entry name" value="DUF4371 DOMAIN-CONTAINING PROTEIN"/>
    <property type="match status" value="1"/>
</dbReference>
<dbReference type="OrthoDB" id="6611647at2759"/>
<dbReference type="PANTHER" id="PTHR45913">
    <property type="entry name" value="EPM2A-INTERACTING PROTEIN 1"/>
    <property type="match status" value="1"/>
</dbReference>
<accession>A0A4C1V2V7</accession>
<evidence type="ECO:0000313" key="1">
    <source>
        <dbReference type="EMBL" id="GBP32870.1"/>
    </source>
</evidence>
<reference evidence="1 2" key="1">
    <citation type="journal article" date="2019" name="Commun. Biol.">
        <title>The bagworm genome reveals a unique fibroin gene that provides high tensile strength.</title>
        <authorList>
            <person name="Kono N."/>
            <person name="Nakamura H."/>
            <person name="Ohtoshi R."/>
            <person name="Tomita M."/>
            <person name="Numata K."/>
            <person name="Arakawa K."/>
        </authorList>
    </citation>
    <scope>NUCLEOTIDE SEQUENCE [LARGE SCALE GENOMIC DNA]</scope>
</reference>
<organism evidence="1 2">
    <name type="scientific">Eumeta variegata</name>
    <name type="common">Bagworm moth</name>
    <name type="synonym">Eumeta japonica</name>
    <dbReference type="NCBI Taxonomy" id="151549"/>
    <lineage>
        <taxon>Eukaryota</taxon>
        <taxon>Metazoa</taxon>
        <taxon>Ecdysozoa</taxon>
        <taxon>Arthropoda</taxon>
        <taxon>Hexapoda</taxon>
        <taxon>Insecta</taxon>
        <taxon>Pterygota</taxon>
        <taxon>Neoptera</taxon>
        <taxon>Endopterygota</taxon>
        <taxon>Lepidoptera</taxon>
        <taxon>Glossata</taxon>
        <taxon>Ditrysia</taxon>
        <taxon>Tineoidea</taxon>
        <taxon>Psychidae</taxon>
        <taxon>Oiketicinae</taxon>
        <taxon>Eumeta</taxon>
    </lineage>
</organism>
<dbReference type="Proteomes" id="UP000299102">
    <property type="component" value="Unassembled WGS sequence"/>
</dbReference>
<name>A0A4C1V2V7_EUMVA</name>
<comment type="caution">
    <text evidence="1">The sequence shown here is derived from an EMBL/GenBank/DDBJ whole genome shotgun (WGS) entry which is preliminary data.</text>
</comment>
<evidence type="ECO:0008006" key="3">
    <source>
        <dbReference type="Google" id="ProtNLM"/>
    </source>
</evidence>
<gene>
    <name evidence="1" type="ORF">EVAR_81658_1</name>
</gene>
<dbReference type="AlphaFoldDB" id="A0A4C1V2V7"/>
<proteinExistence type="predicted"/>
<evidence type="ECO:0000313" key="2">
    <source>
        <dbReference type="Proteomes" id="UP000299102"/>
    </source>
</evidence>
<sequence>MQLIDLKSKDLWSRKFTELKSKLEELEVQKCMYLTQQKWTALKKMPQVEALIFDAWNSLPDCYSEVKKLAFGVLTIFGSTYSCKQAFSCMNIIKSKIVTVAHRHRNLREVTNASDFLCRNLMPDGGEGELGGLENRGVEWRVGHRYSYSQNEMKQLKLFLQSVFRESTSEGLYDFVQANVGARVPCGCLINTALYIFIFIYEHCCSLPPLLRSS</sequence>
<keyword evidence="2" id="KW-1185">Reference proteome</keyword>
<protein>
    <recommendedName>
        <fullName evidence="3">HAT C-terminal dimerisation domain-containing protein</fullName>
    </recommendedName>
</protein>
<dbReference type="EMBL" id="BGZK01000266">
    <property type="protein sequence ID" value="GBP32870.1"/>
    <property type="molecule type" value="Genomic_DNA"/>
</dbReference>
<dbReference type="STRING" id="151549.A0A4C1V2V7"/>